<keyword evidence="1" id="KW-1133">Transmembrane helix</keyword>
<reference evidence="2" key="1">
    <citation type="journal article" date="2023" name="Plant J.">
        <title>The genome of the king protea, Protea cynaroides.</title>
        <authorList>
            <person name="Chang J."/>
            <person name="Duong T.A."/>
            <person name="Schoeman C."/>
            <person name="Ma X."/>
            <person name="Roodt D."/>
            <person name="Barker N."/>
            <person name="Li Z."/>
            <person name="Van de Peer Y."/>
            <person name="Mizrachi E."/>
        </authorList>
    </citation>
    <scope>NUCLEOTIDE SEQUENCE</scope>
    <source>
        <tissue evidence="2">Young leaves</tissue>
    </source>
</reference>
<evidence type="ECO:0000313" key="3">
    <source>
        <dbReference type="Proteomes" id="UP001141806"/>
    </source>
</evidence>
<keyword evidence="1" id="KW-0472">Membrane</keyword>
<keyword evidence="3" id="KW-1185">Reference proteome</keyword>
<accession>A0A9Q0K828</accession>
<organism evidence="2 3">
    <name type="scientific">Protea cynaroides</name>
    <dbReference type="NCBI Taxonomy" id="273540"/>
    <lineage>
        <taxon>Eukaryota</taxon>
        <taxon>Viridiplantae</taxon>
        <taxon>Streptophyta</taxon>
        <taxon>Embryophyta</taxon>
        <taxon>Tracheophyta</taxon>
        <taxon>Spermatophyta</taxon>
        <taxon>Magnoliopsida</taxon>
        <taxon>Proteales</taxon>
        <taxon>Proteaceae</taxon>
        <taxon>Protea</taxon>
    </lineage>
</organism>
<dbReference type="Proteomes" id="UP001141806">
    <property type="component" value="Unassembled WGS sequence"/>
</dbReference>
<evidence type="ECO:0000313" key="2">
    <source>
        <dbReference type="EMBL" id="KAJ4965597.1"/>
    </source>
</evidence>
<evidence type="ECO:0000256" key="1">
    <source>
        <dbReference type="SAM" id="Phobius"/>
    </source>
</evidence>
<gene>
    <name evidence="2" type="ORF">NE237_017446</name>
</gene>
<keyword evidence="1" id="KW-0812">Transmembrane</keyword>
<protein>
    <submittedName>
        <fullName evidence="2">Uncharacterized protein</fullName>
    </submittedName>
</protein>
<comment type="caution">
    <text evidence="2">The sequence shown here is derived from an EMBL/GenBank/DDBJ whole genome shotgun (WGS) entry which is preliminary data.</text>
</comment>
<feature type="transmembrane region" description="Helical" evidence="1">
    <location>
        <begin position="37"/>
        <end position="61"/>
    </location>
</feature>
<sequence length="64" mass="7530">MKSPGPDGHPPLYFQKFWSNTRQDILSQLKWKLFGKFLFHGFLVMTSWFGRMLLMVGLLLLKLS</sequence>
<name>A0A9Q0K828_9MAGN</name>
<dbReference type="AlphaFoldDB" id="A0A9Q0K828"/>
<dbReference type="EMBL" id="JAMYWD010000007">
    <property type="protein sequence ID" value="KAJ4965597.1"/>
    <property type="molecule type" value="Genomic_DNA"/>
</dbReference>
<proteinExistence type="predicted"/>